<dbReference type="EMBL" id="VOFY01002851">
    <property type="protein sequence ID" value="KAA8577448.1"/>
    <property type="molecule type" value="Genomic_DNA"/>
</dbReference>
<dbReference type="Proteomes" id="UP000327493">
    <property type="component" value="Unassembled WGS sequence"/>
</dbReference>
<protein>
    <submittedName>
        <fullName evidence="1">Uncharacterized protein</fullName>
    </submittedName>
</protein>
<organism evidence="1 2">
    <name type="scientific">Etheostoma spectabile</name>
    <name type="common">orangethroat darter</name>
    <dbReference type="NCBI Taxonomy" id="54343"/>
    <lineage>
        <taxon>Eukaryota</taxon>
        <taxon>Metazoa</taxon>
        <taxon>Chordata</taxon>
        <taxon>Craniata</taxon>
        <taxon>Vertebrata</taxon>
        <taxon>Euteleostomi</taxon>
        <taxon>Actinopterygii</taxon>
        <taxon>Neopterygii</taxon>
        <taxon>Teleostei</taxon>
        <taxon>Neoteleostei</taxon>
        <taxon>Acanthomorphata</taxon>
        <taxon>Eupercaria</taxon>
        <taxon>Perciformes</taxon>
        <taxon>Percoidei</taxon>
        <taxon>Percidae</taxon>
        <taxon>Etheostomatinae</taxon>
        <taxon>Etheostoma</taxon>
    </lineage>
</organism>
<dbReference type="AlphaFoldDB" id="A0A5J5C782"/>
<reference evidence="1 2" key="1">
    <citation type="submission" date="2019-08" db="EMBL/GenBank/DDBJ databases">
        <title>A chromosome-level genome assembly, high-density linkage maps, and genome scans reveal the genomic architecture of hybrid incompatibilities underlying speciation via character displacement in darters (Percidae: Etheostominae).</title>
        <authorList>
            <person name="Moran R.L."/>
            <person name="Catchen J.M."/>
            <person name="Fuller R.C."/>
        </authorList>
    </citation>
    <scope>NUCLEOTIDE SEQUENCE [LARGE SCALE GENOMIC DNA]</scope>
    <source>
        <strain evidence="1">EspeVRDwgs_2016</strain>
        <tissue evidence="1">Muscle</tissue>
    </source>
</reference>
<name>A0A5J5C782_9PERO</name>
<gene>
    <name evidence="1" type="ORF">FQN60_005297</name>
</gene>
<evidence type="ECO:0000313" key="2">
    <source>
        <dbReference type="Proteomes" id="UP000327493"/>
    </source>
</evidence>
<evidence type="ECO:0000313" key="1">
    <source>
        <dbReference type="EMBL" id="KAA8577448.1"/>
    </source>
</evidence>
<sequence length="71" mass="8024">MCDFAVLCDITDHLAQLNQKLQGRKQVITRCPTRSRLSSVNWTYGCGNDSGRKQSSRMLQSRTFTVCCPLV</sequence>
<accession>A0A5J5C782</accession>
<keyword evidence="2" id="KW-1185">Reference proteome</keyword>
<comment type="caution">
    <text evidence="1">The sequence shown here is derived from an EMBL/GenBank/DDBJ whole genome shotgun (WGS) entry which is preliminary data.</text>
</comment>
<proteinExistence type="predicted"/>